<evidence type="ECO:0000313" key="7">
    <source>
        <dbReference type="EMBL" id="CAK9198287.1"/>
    </source>
</evidence>
<keyword evidence="1 4" id="KW-0489">Methyltransferase</keyword>
<keyword evidence="2 4" id="KW-0808">Transferase</keyword>
<dbReference type="PANTHER" id="PTHR11006">
    <property type="entry name" value="PROTEIN ARGININE N-METHYLTRANSFERASE"/>
    <property type="match status" value="1"/>
</dbReference>
<feature type="domain" description="Protein arginine N-methyltransferase" evidence="6">
    <location>
        <begin position="391"/>
        <end position="451"/>
    </location>
</feature>
<dbReference type="InterPro" id="IPR029063">
    <property type="entry name" value="SAM-dependent_MTases_sf"/>
</dbReference>
<feature type="region of interest" description="Disordered" evidence="5">
    <location>
        <begin position="1"/>
        <end position="64"/>
    </location>
</feature>
<feature type="compositionally biased region" description="Low complexity" evidence="5">
    <location>
        <begin position="338"/>
        <end position="348"/>
    </location>
</feature>
<keyword evidence="8" id="KW-1185">Reference proteome</keyword>
<feature type="region of interest" description="Disordered" evidence="5">
    <location>
        <begin position="338"/>
        <end position="378"/>
    </location>
</feature>
<evidence type="ECO:0000256" key="1">
    <source>
        <dbReference type="ARBA" id="ARBA00022603"/>
    </source>
</evidence>
<dbReference type="CDD" id="cd02440">
    <property type="entry name" value="AdoMet_MTases"/>
    <property type="match status" value="1"/>
</dbReference>
<feature type="compositionally biased region" description="Low complexity" evidence="5">
    <location>
        <begin position="355"/>
        <end position="369"/>
    </location>
</feature>
<feature type="domain" description="Protein arginine N-methyltransferase" evidence="6">
    <location>
        <begin position="230"/>
        <end position="336"/>
    </location>
</feature>
<reference evidence="7" key="1">
    <citation type="submission" date="2024-02" db="EMBL/GenBank/DDBJ databases">
        <authorList>
            <consortium name="ELIXIR-Norway"/>
            <consortium name="Elixir Norway"/>
        </authorList>
    </citation>
    <scope>NUCLEOTIDE SEQUENCE</scope>
</reference>
<dbReference type="InterPro" id="IPR025799">
    <property type="entry name" value="Arg_MeTrfase"/>
</dbReference>
<feature type="compositionally biased region" description="Polar residues" evidence="5">
    <location>
        <begin position="48"/>
        <end position="62"/>
    </location>
</feature>
<keyword evidence="3 4" id="KW-0949">S-adenosyl-L-methionine</keyword>
<evidence type="ECO:0000256" key="3">
    <source>
        <dbReference type="ARBA" id="ARBA00022691"/>
    </source>
</evidence>
<evidence type="ECO:0000256" key="5">
    <source>
        <dbReference type="SAM" id="MobiDB-lite"/>
    </source>
</evidence>
<dbReference type="Pfam" id="PF06325">
    <property type="entry name" value="PrmA"/>
    <property type="match status" value="1"/>
</dbReference>
<dbReference type="PANTHER" id="PTHR11006:SF73">
    <property type="entry name" value="PROTEIN ARGININE N-METHYLTRANSFERASE 6"/>
    <property type="match status" value="1"/>
</dbReference>
<evidence type="ECO:0000256" key="2">
    <source>
        <dbReference type="ARBA" id="ARBA00022679"/>
    </source>
</evidence>
<dbReference type="Pfam" id="PF22528">
    <property type="entry name" value="PRMT_C"/>
    <property type="match status" value="2"/>
</dbReference>
<dbReference type="Proteomes" id="UP001497512">
    <property type="component" value="Chromosome 12"/>
</dbReference>
<evidence type="ECO:0000313" key="8">
    <source>
        <dbReference type="Proteomes" id="UP001497512"/>
    </source>
</evidence>
<proteinExistence type="predicted"/>
<dbReference type="Gene3D" id="3.40.50.150">
    <property type="entry name" value="Vaccinia Virus protein VP39"/>
    <property type="match status" value="1"/>
</dbReference>
<evidence type="ECO:0000256" key="4">
    <source>
        <dbReference type="PROSITE-ProRule" id="PRU01015"/>
    </source>
</evidence>
<name>A0ABP0TJJ7_9BRYO</name>
<protein>
    <recommendedName>
        <fullName evidence="6">Protein arginine N-methyltransferase domain-containing protein</fullName>
    </recommendedName>
</protein>
<accession>A0ABP0TJJ7</accession>
<gene>
    <name evidence="7" type="ORF">CSSPTR1EN2_LOCUS4361</name>
</gene>
<dbReference type="PROSITE" id="PS51678">
    <property type="entry name" value="SAM_MT_PRMT"/>
    <property type="match status" value="1"/>
</dbReference>
<dbReference type="Gene3D" id="2.70.160.11">
    <property type="entry name" value="Hnrnp arginine n-methyltransferase1"/>
    <property type="match status" value="1"/>
</dbReference>
<sequence>MMEQEAQPFNIDITRTEKPGGGEKTTTAGGGGGARRPRRSRVKGLGLRSSTSSGAQPSTVGVSPTPAVVAKEGVVSSNFREQDAAYFHAYSHLGVHEEMIKDRARTDAYRDAICFHADAIRDKVVVDVGCGTGILSIFCAFAGARKVYAVEASSISVQAKEVVKANSLSDIITVVHGRVEEVEIEEEEGVDVIVSEWMGYALLYESMFSSVINARDRWLKPGGLMLPSYATLYMAPITNSLKYAQSIDFWRNVYGIDMSAMLPLAKQISFEEPCIETIMAENVLSWPVVIKHIDCNKVTMRELDAVYSEFCVSSMMKASLHGFALWFDVSFGPRRPAAMAAPTTNNPTKETAAADMQSDSSSMDSSTTLSGGGGDEARGFKVSIRQKEKNPRDECIILSTAPEDPPTHWAQTILYVYDPIEVEQDQLISGSIALSKSRENPRFLNIHLEYTSGNRHCVKESVMQ</sequence>
<dbReference type="InterPro" id="IPR055135">
    <property type="entry name" value="PRMT_dom"/>
</dbReference>
<evidence type="ECO:0000259" key="6">
    <source>
        <dbReference type="Pfam" id="PF22528"/>
    </source>
</evidence>
<organism evidence="7 8">
    <name type="scientific">Sphagnum troendelagicum</name>
    <dbReference type="NCBI Taxonomy" id="128251"/>
    <lineage>
        <taxon>Eukaryota</taxon>
        <taxon>Viridiplantae</taxon>
        <taxon>Streptophyta</taxon>
        <taxon>Embryophyta</taxon>
        <taxon>Bryophyta</taxon>
        <taxon>Sphagnophytina</taxon>
        <taxon>Sphagnopsida</taxon>
        <taxon>Sphagnales</taxon>
        <taxon>Sphagnaceae</taxon>
        <taxon>Sphagnum</taxon>
    </lineage>
</organism>
<dbReference type="EMBL" id="OZ019904">
    <property type="protein sequence ID" value="CAK9198287.1"/>
    <property type="molecule type" value="Genomic_DNA"/>
</dbReference>
<dbReference type="SUPFAM" id="SSF53335">
    <property type="entry name" value="S-adenosyl-L-methionine-dependent methyltransferases"/>
    <property type="match status" value="1"/>
</dbReference>